<reference evidence="1 2" key="1">
    <citation type="journal article" date="2019" name="Genome Biol. Evol.">
        <title>Insights into the evolution of the New World diploid cottons (Gossypium, subgenus Houzingenia) based on genome sequencing.</title>
        <authorList>
            <person name="Grover C.E."/>
            <person name="Arick M.A. 2nd"/>
            <person name="Thrash A."/>
            <person name="Conover J.L."/>
            <person name="Sanders W.S."/>
            <person name="Peterson D.G."/>
            <person name="Frelichowski J.E."/>
            <person name="Scheffler J.A."/>
            <person name="Scheffler B.E."/>
            <person name="Wendel J.F."/>
        </authorList>
    </citation>
    <scope>NUCLEOTIDE SEQUENCE [LARGE SCALE GENOMIC DNA]</scope>
    <source>
        <strain evidence="1">27</strain>
        <tissue evidence="1">Leaf</tissue>
    </source>
</reference>
<organism evidence="1 2">
    <name type="scientific">Gossypium davidsonii</name>
    <name type="common">Davidson's cotton</name>
    <name type="synonym">Gossypium klotzschianum subsp. davidsonii</name>
    <dbReference type="NCBI Taxonomy" id="34287"/>
    <lineage>
        <taxon>Eukaryota</taxon>
        <taxon>Viridiplantae</taxon>
        <taxon>Streptophyta</taxon>
        <taxon>Embryophyta</taxon>
        <taxon>Tracheophyta</taxon>
        <taxon>Spermatophyta</taxon>
        <taxon>Magnoliopsida</taxon>
        <taxon>eudicotyledons</taxon>
        <taxon>Gunneridae</taxon>
        <taxon>Pentapetalae</taxon>
        <taxon>rosids</taxon>
        <taxon>malvids</taxon>
        <taxon>Malvales</taxon>
        <taxon>Malvaceae</taxon>
        <taxon>Malvoideae</taxon>
        <taxon>Gossypium</taxon>
    </lineage>
</organism>
<evidence type="ECO:0000313" key="1">
    <source>
        <dbReference type="EMBL" id="MBA0635119.1"/>
    </source>
</evidence>
<comment type="caution">
    <text evidence="1">The sequence shown here is derived from an EMBL/GenBank/DDBJ whole genome shotgun (WGS) entry which is preliminary data.</text>
</comment>
<protein>
    <submittedName>
        <fullName evidence="1">Uncharacterized protein</fullName>
    </submittedName>
</protein>
<dbReference type="EMBL" id="JABFAC010240651">
    <property type="protein sequence ID" value="MBA0635119.1"/>
    <property type="molecule type" value="Genomic_DNA"/>
</dbReference>
<accession>A0A7J8TAC3</accession>
<evidence type="ECO:0000313" key="2">
    <source>
        <dbReference type="Proteomes" id="UP000593561"/>
    </source>
</evidence>
<dbReference type="AlphaFoldDB" id="A0A7J8TAC3"/>
<proteinExistence type="predicted"/>
<name>A0A7J8TAC3_GOSDV</name>
<keyword evidence="2" id="KW-1185">Reference proteome</keyword>
<dbReference type="Proteomes" id="UP000593561">
    <property type="component" value="Unassembled WGS sequence"/>
</dbReference>
<gene>
    <name evidence="1" type="ORF">Godav_028976</name>
</gene>
<sequence>MNRRVEELEATLQNCETWIELLEVSEERQKEQLYFFRTRLETKISLWEKSWLKFGR</sequence>